<comment type="caution">
    <text evidence="2">The sequence shown here is derived from an EMBL/GenBank/DDBJ whole genome shotgun (WGS) entry which is preliminary data.</text>
</comment>
<keyword evidence="3" id="KW-1185">Reference proteome</keyword>
<reference evidence="2 3" key="1">
    <citation type="submission" date="2020-03" db="EMBL/GenBank/DDBJ databases">
        <title>Cyclobacterium plantarum sp. nov., a marine bacterium isolated from a coastal-marine wetland.</title>
        <authorList>
            <person name="Sanchez-Porro C."/>
            <person name="Ventosa A."/>
            <person name="Amoozegar M."/>
        </authorList>
    </citation>
    <scope>NUCLEOTIDE SEQUENCE [LARGE SCALE GENOMIC DNA]</scope>
    <source>
        <strain evidence="2 3">GBPx2</strain>
    </source>
</reference>
<feature type="region of interest" description="Disordered" evidence="1">
    <location>
        <begin position="1"/>
        <end position="56"/>
    </location>
</feature>
<evidence type="ECO:0000256" key="1">
    <source>
        <dbReference type="SAM" id="MobiDB-lite"/>
    </source>
</evidence>
<feature type="compositionally biased region" description="Basic and acidic residues" evidence="1">
    <location>
        <begin position="9"/>
        <end position="33"/>
    </location>
</feature>
<evidence type="ECO:0000313" key="3">
    <source>
        <dbReference type="Proteomes" id="UP000649799"/>
    </source>
</evidence>
<dbReference type="EMBL" id="JAANYN010000002">
    <property type="protein sequence ID" value="NHE56634.1"/>
    <property type="molecule type" value="Genomic_DNA"/>
</dbReference>
<proteinExistence type="predicted"/>
<sequence>MQMKSSLPEADRHEESVTHGDDHPSCEDSRSDWHQPGGHPDKPGQVMIIKNQIINR</sequence>
<protein>
    <submittedName>
        <fullName evidence="2">Uncharacterized protein</fullName>
    </submittedName>
</protein>
<dbReference type="Proteomes" id="UP000649799">
    <property type="component" value="Unassembled WGS sequence"/>
</dbReference>
<gene>
    <name evidence="2" type="ORF">G9Q97_07380</name>
</gene>
<organism evidence="2 3">
    <name type="scientific">Cyclobacterium plantarum</name>
    <dbReference type="NCBI Taxonomy" id="2716263"/>
    <lineage>
        <taxon>Bacteria</taxon>
        <taxon>Pseudomonadati</taxon>
        <taxon>Bacteroidota</taxon>
        <taxon>Cytophagia</taxon>
        <taxon>Cytophagales</taxon>
        <taxon>Cyclobacteriaceae</taxon>
        <taxon>Cyclobacterium</taxon>
    </lineage>
</organism>
<evidence type="ECO:0000313" key="2">
    <source>
        <dbReference type="EMBL" id="NHE56634.1"/>
    </source>
</evidence>
<accession>A0ABX0H4S3</accession>
<name>A0ABX0H4S3_9BACT</name>